<accession>A0ABT8YFM1</accession>
<dbReference type="InterPro" id="IPR029063">
    <property type="entry name" value="SAM-dependent_MTases_sf"/>
</dbReference>
<dbReference type="InterPro" id="IPR013691">
    <property type="entry name" value="MeTrfase_14"/>
</dbReference>
<dbReference type="GO" id="GO:0032259">
    <property type="term" value="P:methylation"/>
    <property type="evidence" value="ECO:0007669"/>
    <property type="project" value="UniProtKB-KW"/>
</dbReference>
<dbReference type="PANTHER" id="PTHR43861">
    <property type="entry name" value="TRANS-ACONITATE 2-METHYLTRANSFERASE-RELATED"/>
    <property type="match status" value="1"/>
</dbReference>
<dbReference type="GO" id="GO:0008168">
    <property type="term" value="F:methyltransferase activity"/>
    <property type="evidence" value="ECO:0007669"/>
    <property type="project" value="UniProtKB-KW"/>
</dbReference>
<reference evidence="3" key="1">
    <citation type="journal article" date="2015" name="Int. J. Syst. Evol. Microbiol.">
        <title>Rhizobium alvei sp. nov., isolated from a freshwater river.</title>
        <authorList>
            <person name="Sheu S.Y."/>
            <person name="Huang H.W."/>
            <person name="Young C.C."/>
            <person name="Chen W.M."/>
        </authorList>
    </citation>
    <scope>NUCLEOTIDE SEQUENCE</scope>
    <source>
        <strain evidence="3">TNR-22</strain>
    </source>
</reference>
<dbReference type="Proteomes" id="UP001174932">
    <property type="component" value="Unassembled WGS sequence"/>
</dbReference>
<dbReference type="EMBL" id="JAUOZU010000001">
    <property type="protein sequence ID" value="MDO6962474.1"/>
    <property type="molecule type" value="Genomic_DNA"/>
</dbReference>
<protein>
    <submittedName>
        <fullName evidence="3">Class I SAM-dependent methyltransferase</fullName>
        <ecNumber evidence="3">2.1.1.-</ecNumber>
    </submittedName>
</protein>
<keyword evidence="4" id="KW-1185">Reference proteome</keyword>
<feature type="domain" description="C-methyltransferase" evidence="2">
    <location>
        <begin position="244"/>
        <end position="403"/>
    </location>
</feature>
<evidence type="ECO:0000313" key="3">
    <source>
        <dbReference type="EMBL" id="MDO6962474.1"/>
    </source>
</evidence>
<organism evidence="3 4">
    <name type="scientific">Rhizobium alvei</name>
    <dbReference type="NCBI Taxonomy" id="1132659"/>
    <lineage>
        <taxon>Bacteria</taxon>
        <taxon>Pseudomonadati</taxon>
        <taxon>Pseudomonadota</taxon>
        <taxon>Alphaproteobacteria</taxon>
        <taxon>Hyphomicrobiales</taxon>
        <taxon>Rhizobiaceae</taxon>
        <taxon>Rhizobium/Agrobacterium group</taxon>
        <taxon>Rhizobium</taxon>
    </lineage>
</organism>
<dbReference type="SUPFAM" id="SSF53335">
    <property type="entry name" value="S-adenosyl-L-methionine-dependent methyltransferases"/>
    <property type="match status" value="1"/>
</dbReference>
<evidence type="ECO:0000259" key="2">
    <source>
        <dbReference type="Pfam" id="PF08484"/>
    </source>
</evidence>
<gene>
    <name evidence="3" type="ORF">Q4481_00815</name>
</gene>
<keyword evidence="3" id="KW-0489">Methyltransferase</keyword>
<dbReference type="Gene3D" id="3.40.50.150">
    <property type="entry name" value="Vaccinia Virus protein VP39"/>
    <property type="match status" value="1"/>
</dbReference>
<dbReference type="EC" id="2.1.1.-" evidence="3"/>
<dbReference type="Pfam" id="PF13489">
    <property type="entry name" value="Methyltransf_23"/>
    <property type="match status" value="1"/>
</dbReference>
<dbReference type="Gene3D" id="3.40.50.720">
    <property type="entry name" value="NAD(P)-binding Rossmann-like Domain"/>
    <property type="match status" value="1"/>
</dbReference>
<proteinExistence type="predicted"/>
<evidence type="ECO:0000259" key="1">
    <source>
        <dbReference type="Pfam" id="PF08421"/>
    </source>
</evidence>
<feature type="domain" description="Methyltransferase putative zinc binding" evidence="1">
    <location>
        <begin position="3"/>
        <end position="64"/>
    </location>
</feature>
<keyword evidence="3" id="KW-0808">Transferase</keyword>
<dbReference type="InterPro" id="IPR013630">
    <property type="entry name" value="Methyltransf_Zn-bd_dom_put"/>
</dbReference>
<dbReference type="InterPro" id="IPR038576">
    <property type="entry name" value="Methyltransf_Zn-bd_dom_put_sf"/>
</dbReference>
<dbReference type="Gene3D" id="6.20.50.110">
    <property type="entry name" value="Methyltransferase, zinc-binding domain"/>
    <property type="match status" value="1"/>
</dbReference>
<sequence length="414" mass="45438">MKCRHCGGTAFWPFLDLGTAPPSNSYLAEEALAGPELWYPLVIRTCQACLLTQTEDFASRETFFSESYAYFSSFSSSWLNHAERYVADMRARFGLDASSKVVEVAANDGYLLQYVKAAGIPCLGVEPTASTARAARDKGIPIVEDFFGTQLASKLVAEGHAADLTAANNVLAHVPDINDFVSGFAILLKPEGVATFEFPHLINMVRESQFDTAYHEHYSYLSLTAVDRIFRANGLTVFDVETTPWHGGSLRVFACRTSAQTRPMQASVGRMLAMEQEAGIGEQSFHAGFQESAARVRDAFLTYLIDCRRQGLKVAAYGAAAKGNTLLNFAGIKRDLIAFVVDKNPAKQGFFLPGSRIPIVDETRLRADKPDRVVILPWNIQTEIIHQLSYISDWGGKFVTAVPTLKEQAAPGKA</sequence>
<dbReference type="Gene3D" id="6.10.250.3100">
    <property type="match status" value="1"/>
</dbReference>
<name>A0ABT8YFM1_9HYPH</name>
<reference evidence="3" key="2">
    <citation type="submission" date="2023-07" db="EMBL/GenBank/DDBJ databases">
        <authorList>
            <person name="Shen H."/>
        </authorList>
    </citation>
    <scope>NUCLEOTIDE SEQUENCE</scope>
    <source>
        <strain evidence="3">TNR-22</strain>
    </source>
</reference>
<evidence type="ECO:0000313" key="4">
    <source>
        <dbReference type="Proteomes" id="UP001174932"/>
    </source>
</evidence>
<dbReference type="Pfam" id="PF08421">
    <property type="entry name" value="Methyltransf_13"/>
    <property type="match status" value="1"/>
</dbReference>
<comment type="caution">
    <text evidence="3">The sequence shown here is derived from an EMBL/GenBank/DDBJ whole genome shotgun (WGS) entry which is preliminary data.</text>
</comment>
<dbReference type="PANTHER" id="PTHR43861:SF5">
    <property type="entry name" value="BLL5978 PROTEIN"/>
    <property type="match status" value="1"/>
</dbReference>
<dbReference type="RefSeq" id="WP_304374306.1">
    <property type="nucleotide sequence ID" value="NZ_JAUOZU010000001.1"/>
</dbReference>
<dbReference type="Pfam" id="PF08484">
    <property type="entry name" value="Methyltransf_14"/>
    <property type="match status" value="1"/>
</dbReference>